<reference evidence="1 2" key="1">
    <citation type="submission" date="2018-05" db="EMBL/GenBank/DDBJ databases">
        <title>Isolation and characterization of genus Methanoculleus species and their viruses from deep sea marine sediment offshore southwestern Taiwan.</title>
        <authorList>
            <person name="Wei W.-H."/>
            <person name="Chen W.-C."/>
            <person name="Lai M.-C."/>
            <person name="Chen S.-C."/>
        </authorList>
    </citation>
    <scope>NUCLEOTIDE SEQUENCE [LARGE SCALE GENOMIC DNA]</scope>
    <source>
        <strain evidence="1 2">CWC-02</strain>
    </source>
</reference>
<sequence>MIRDPLEPLQMGLHLQTLRDSAFRRRTFEVMVTRTDRRRKAWLDEVRIPAREVFLPDSACSLLQTL</sequence>
<dbReference type="AlphaFoldDB" id="A0ABD4TGZ1"/>
<comment type="caution">
    <text evidence="1">The sequence shown here is derived from an EMBL/GenBank/DDBJ whole genome shotgun (WGS) entry which is preliminary data.</text>
</comment>
<evidence type="ECO:0000313" key="2">
    <source>
        <dbReference type="Proteomes" id="UP001523230"/>
    </source>
</evidence>
<dbReference type="RefSeq" id="WP_250988122.1">
    <property type="nucleotide sequence ID" value="NZ_QFDM01000003.1"/>
</dbReference>
<evidence type="ECO:0008006" key="3">
    <source>
        <dbReference type="Google" id="ProtNLM"/>
    </source>
</evidence>
<dbReference type="Proteomes" id="UP001523230">
    <property type="component" value="Unassembled WGS sequence"/>
</dbReference>
<proteinExistence type="predicted"/>
<organism evidence="1 2">
    <name type="scientific">Methanoculleus oceani</name>
    <dbReference type="NCBI Taxonomy" id="2184756"/>
    <lineage>
        <taxon>Archaea</taxon>
        <taxon>Methanobacteriati</taxon>
        <taxon>Methanobacteriota</taxon>
        <taxon>Stenosarchaea group</taxon>
        <taxon>Methanomicrobia</taxon>
        <taxon>Methanomicrobiales</taxon>
        <taxon>Methanomicrobiaceae</taxon>
        <taxon>Methanoculleus</taxon>
    </lineage>
</organism>
<accession>A0ABD4TGZ1</accession>
<gene>
    <name evidence="1" type="ORF">DIC75_11155</name>
</gene>
<dbReference type="EMBL" id="QFDM01000003">
    <property type="protein sequence ID" value="MCM2466852.1"/>
    <property type="molecule type" value="Genomic_DNA"/>
</dbReference>
<keyword evidence="2" id="KW-1185">Reference proteome</keyword>
<protein>
    <recommendedName>
        <fullName evidence="3">Sulfotransferase family protein</fullName>
    </recommendedName>
</protein>
<evidence type="ECO:0000313" key="1">
    <source>
        <dbReference type="EMBL" id="MCM2466852.1"/>
    </source>
</evidence>
<name>A0ABD4TGZ1_9EURY</name>